<reference evidence="2 3" key="1">
    <citation type="submission" date="2023-04" db="EMBL/GenBank/DDBJ databases">
        <title>Fusibacter bizertensis strain WBS, isolated from littoral bottom sediments of the Arctic seas - biochemical and genomic analysis.</title>
        <authorList>
            <person name="Brioukhanov A.L."/>
        </authorList>
    </citation>
    <scope>NUCLEOTIDE SEQUENCE [LARGE SCALE GENOMIC DNA]</scope>
    <source>
        <strain evidence="2 3">WBS</strain>
    </source>
</reference>
<dbReference type="Gene3D" id="1.20.120.520">
    <property type="entry name" value="nmb1532 protein domain like"/>
    <property type="match status" value="1"/>
</dbReference>
<sequence>MKSIDLMVSEHKLIKRMLTVLRKASFKAIETGEVDYEDFAGMIDFVRVYADGHHHGKEEEFLFDEMVKHAGPAAEKLVTHGMLVEHDLGRLYIKGLEDALSAHKSGDREAVLDVIGNAIGYTHLLHRHIDKEDQVVYPFAERTLSKEVLEAVDLRSEAFENEQLEKGIQEKYMKVLALLESKYVA</sequence>
<dbReference type="PANTHER" id="PTHR39966:SF1">
    <property type="entry name" value="HEMERYTHRIN-LIKE DOMAIN-CONTAINING PROTEIN"/>
    <property type="match status" value="1"/>
</dbReference>
<dbReference type="EMBL" id="JARYZI010000004">
    <property type="protein sequence ID" value="MDH8678179.1"/>
    <property type="molecule type" value="Genomic_DNA"/>
</dbReference>
<feature type="domain" description="Hemerythrin-like" evidence="1">
    <location>
        <begin position="4"/>
        <end position="140"/>
    </location>
</feature>
<evidence type="ECO:0000259" key="1">
    <source>
        <dbReference type="Pfam" id="PF01814"/>
    </source>
</evidence>
<comment type="caution">
    <text evidence="2">The sequence shown here is derived from an EMBL/GenBank/DDBJ whole genome shotgun (WGS) entry which is preliminary data.</text>
</comment>
<dbReference type="RefSeq" id="WP_281094007.1">
    <property type="nucleotide sequence ID" value="NZ_JARYZI010000004.1"/>
</dbReference>
<protein>
    <submittedName>
        <fullName evidence="2">Hemerythrin domain-containing protein</fullName>
    </submittedName>
</protein>
<gene>
    <name evidence="2" type="ORF">QE109_08470</name>
</gene>
<dbReference type="PANTHER" id="PTHR39966">
    <property type="entry name" value="BLL2471 PROTEIN-RELATED"/>
    <property type="match status" value="1"/>
</dbReference>
<keyword evidence="3" id="KW-1185">Reference proteome</keyword>
<evidence type="ECO:0000313" key="3">
    <source>
        <dbReference type="Proteomes" id="UP001158045"/>
    </source>
</evidence>
<evidence type="ECO:0000313" key="2">
    <source>
        <dbReference type="EMBL" id="MDH8678179.1"/>
    </source>
</evidence>
<dbReference type="CDD" id="cd12108">
    <property type="entry name" value="Hr-like"/>
    <property type="match status" value="1"/>
</dbReference>
<dbReference type="Pfam" id="PF01814">
    <property type="entry name" value="Hemerythrin"/>
    <property type="match status" value="1"/>
</dbReference>
<dbReference type="Proteomes" id="UP001158045">
    <property type="component" value="Unassembled WGS sequence"/>
</dbReference>
<proteinExistence type="predicted"/>
<organism evidence="2 3">
    <name type="scientific">Fusibacter bizertensis</name>
    <dbReference type="NCBI Taxonomy" id="1488331"/>
    <lineage>
        <taxon>Bacteria</taxon>
        <taxon>Bacillati</taxon>
        <taxon>Bacillota</taxon>
        <taxon>Clostridia</taxon>
        <taxon>Eubacteriales</taxon>
        <taxon>Eubacteriales Family XII. Incertae Sedis</taxon>
        <taxon>Fusibacter</taxon>
    </lineage>
</organism>
<name>A0ABT6NCM9_9FIRM</name>
<dbReference type="InterPro" id="IPR012312">
    <property type="entry name" value="Hemerythrin-like"/>
</dbReference>
<accession>A0ABT6NCM9</accession>